<evidence type="ECO:0000313" key="5">
    <source>
        <dbReference type="Proteomes" id="UP001153069"/>
    </source>
</evidence>
<gene>
    <name evidence="4" type="ORF">SEMRO_895_G217220.1</name>
</gene>
<reference evidence="4" key="1">
    <citation type="submission" date="2020-06" db="EMBL/GenBank/DDBJ databases">
        <authorList>
            <consortium name="Plant Systems Biology data submission"/>
        </authorList>
    </citation>
    <scope>NUCLEOTIDE SEQUENCE</scope>
    <source>
        <strain evidence="4">D6</strain>
    </source>
</reference>
<accession>A0A9N8EAQ4</accession>
<proteinExistence type="predicted"/>
<feature type="signal peptide" evidence="3">
    <location>
        <begin position="1"/>
        <end position="23"/>
    </location>
</feature>
<evidence type="ECO:0000256" key="2">
    <source>
        <dbReference type="SAM" id="MobiDB-lite"/>
    </source>
</evidence>
<evidence type="ECO:0000256" key="1">
    <source>
        <dbReference type="SAM" id="Coils"/>
    </source>
</evidence>
<evidence type="ECO:0000256" key="3">
    <source>
        <dbReference type="SAM" id="SignalP"/>
    </source>
</evidence>
<feature type="region of interest" description="Disordered" evidence="2">
    <location>
        <begin position="908"/>
        <end position="929"/>
    </location>
</feature>
<comment type="caution">
    <text evidence="4">The sequence shown here is derived from an EMBL/GenBank/DDBJ whole genome shotgun (WGS) entry which is preliminary data.</text>
</comment>
<protein>
    <submittedName>
        <fullName evidence="4">Uncharacterized protein</fullName>
    </submittedName>
</protein>
<feature type="compositionally biased region" description="Basic and acidic residues" evidence="2">
    <location>
        <begin position="190"/>
        <end position="200"/>
    </location>
</feature>
<keyword evidence="1" id="KW-0175">Coiled coil</keyword>
<feature type="region of interest" description="Disordered" evidence="2">
    <location>
        <begin position="1058"/>
        <end position="1078"/>
    </location>
</feature>
<evidence type="ECO:0000313" key="4">
    <source>
        <dbReference type="EMBL" id="CAB9517957.1"/>
    </source>
</evidence>
<feature type="coiled-coil region" evidence="1">
    <location>
        <begin position="1149"/>
        <end position="1219"/>
    </location>
</feature>
<dbReference type="Proteomes" id="UP001153069">
    <property type="component" value="Unassembled WGS sequence"/>
</dbReference>
<name>A0A9N8EAQ4_9STRA</name>
<sequence>MMFHLRSLVGLMLGASVLVCSHAQASNVADGVVETSSNDEQLPTFQAEQVPSFLPAKSNLRIPNSADIVQSISQETAITDKMLAQVGTLSDEAKVDLMEMLKDSLVRLNTEFVNAVDLDELDPDLQFGEMRTVVEMGARQVQDAIRSADNAVSSFRAYLLGNGSSKDDTDSNLQTVQLERRQLNEYTDSERPFTFDKANEDGGSFNTDYQDSHSRSYGQGQFHRRAQQAFHAHSGGMHSSHRVNVLHSFGEAILNGDMNAAFSHMYPYQQTNSGGSRRDANGRRLAAHPDHTRRLSKQGQCVQLVLCAFGMSLYDQFVYFYSDDIDKNTGKLDDNIIHFDEEDFDKKRIAILKAAIAAVDAQFDGVSCSSLLQQFHRTVEKGSIPSWEGASVSQVCLAEGTTQYVKFSSIFEGMVGKPSYSESAIAAWKKKLTTVKEKLIRELVVEPFQCAERLFYNRTQKYTDAESFPYGGCKGKNSKQCSIDKYQFPMGYDISSAGASANQYVKRPDGKMNCDATGLEVITTFAQCKEAGLQMGGKTYTDGDLWLNQYTEGYPCGCYIQKSDKGIYFNAELKCGTTDYSSYYNVVCAKGKVAKRKKPDRYSTNKNVAECPAGKKKVSSVQECLVAGQKLAEGSGCGASSYYRKVCGEYDNAADADLFEDAARDIHGKLFNNDRSAYSVSSYATVKEETDACLKKEIAKIDTACKGSEWKGAEYYKCVVDKTLAAHRKCDIFAPMQKGIELVFGAKTSPGFICGITQAIVDDGVSMPGSCCLDAPYELDGDMWGQPYSCSAKCKNPGPYLAGINAEACDANGGTWCPAPKANCARLKKCIQKYIQDAEDEGKPAFKTYLESAPKIEDSTEQEQCGKARRYFGFDALFVNDNQICEDIEQLKFTRNFDDLNEFFGSGSSASKQDLPEEDSNGNVPKLILKGPDRSVSTGKMAKGDTDMKWTIFGMQTAEQAMQARMDYLANLKCPCDTLCILDNVCGEIKNMALSVFQGLLMILSNILNIASNLHAVKGVDPGNQASHEDTAVVYDNMKSTADYLYAIRKELRSLASTGAKDGEDTGDSKASGSLSGGSLTRLEDKLDDLGAKLDSLSKQTTFMVKNWDEDDEDEDERRLKERHAENGGEKGHLSYKSNFSGEIKEMMMHQQSEQAKAQQEQFAGLNEEMKAQQEQLAGLKGEMKAEMRAQQEELKLEMKTLHEEMNQITGALAQLLQKDRAYDN</sequence>
<dbReference type="OrthoDB" id="57446at2759"/>
<feature type="chain" id="PRO_5040189145" evidence="3">
    <location>
        <begin position="24"/>
        <end position="1225"/>
    </location>
</feature>
<feature type="region of interest" description="Disordered" evidence="2">
    <location>
        <begin position="190"/>
        <end position="216"/>
    </location>
</feature>
<dbReference type="EMBL" id="CAICTM010000893">
    <property type="protein sequence ID" value="CAB9517957.1"/>
    <property type="molecule type" value="Genomic_DNA"/>
</dbReference>
<feature type="compositionally biased region" description="Polar residues" evidence="2">
    <location>
        <begin position="204"/>
        <end position="216"/>
    </location>
</feature>
<keyword evidence="5" id="KW-1185">Reference proteome</keyword>
<organism evidence="4 5">
    <name type="scientific">Seminavis robusta</name>
    <dbReference type="NCBI Taxonomy" id="568900"/>
    <lineage>
        <taxon>Eukaryota</taxon>
        <taxon>Sar</taxon>
        <taxon>Stramenopiles</taxon>
        <taxon>Ochrophyta</taxon>
        <taxon>Bacillariophyta</taxon>
        <taxon>Bacillariophyceae</taxon>
        <taxon>Bacillariophycidae</taxon>
        <taxon>Naviculales</taxon>
        <taxon>Naviculaceae</taxon>
        <taxon>Seminavis</taxon>
    </lineage>
</organism>
<dbReference type="AlphaFoldDB" id="A0A9N8EAQ4"/>
<keyword evidence="3" id="KW-0732">Signal</keyword>